<name>A0ABR2KWZ3_9EUKA</name>
<accession>A0ABR2KWZ3</accession>
<evidence type="ECO:0000259" key="2">
    <source>
        <dbReference type="PROSITE" id="PS50090"/>
    </source>
</evidence>
<evidence type="ECO:0000256" key="1">
    <source>
        <dbReference type="SAM" id="MobiDB-lite"/>
    </source>
</evidence>
<proteinExistence type="predicted"/>
<dbReference type="InterPro" id="IPR009057">
    <property type="entry name" value="Homeodomain-like_sf"/>
</dbReference>
<dbReference type="InterPro" id="IPR001005">
    <property type="entry name" value="SANT/Myb"/>
</dbReference>
<evidence type="ECO:0000259" key="3">
    <source>
        <dbReference type="PROSITE" id="PS51294"/>
    </source>
</evidence>
<dbReference type="PANTHER" id="PTHR45614">
    <property type="entry name" value="MYB PROTEIN-RELATED"/>
    <property type="match status" value="1"/>
</dbReference>
<keyword evidence="5" id="KW-1185">Reference proteome</keyword>
<organism evidence="4 5">
    <name type="scientific">Tritrichomonas musculus</name>
    <dbReference type="NCBI Taxonomy" id="1915356"/>
    <lineage>
        <taxon>Eukaryota</taxon>
        <taxon>Metamonada</taxon>
        <taxon>Parabasalia</taxon>
        <taxon>Tritrichomonadida</taxon>
        <taxon>Tritrichomonadidae</taxon>
        <taxon>Tritrichomonas</taxon>
    </lineage>
</organism>
<dbReference type="EMBL" id="JAPFFF010000003">
    <property type="protein sequence ID" value="KAK8895639.1"/>
    <property type="molecule type" value="Genomic_DNA"/>
</dbReference>
<feature type="domain" description="Myb-like" evidence="2">
    <location>
        <begin position="60"/>
        <end position="105"/>
    </location>
</feature>
<feature type="region of interest" description="Disordered" evidence="1">
    <location>
        <begin position="143"/>
        <end position="178"/>
    </location>
</feature>
<evidence type="ECO:0000313" key="5">
    <source>
        <dbReference type="Proteomes" id="UP001470230"/>
    </source>
</evidence>
<dbReference type="PROSITE" id="PS51294">
    <property type="entry name" value="HTH_MYB"/>
    <property type="match status" value="2"/>
</dbReference>
<protein>
    <recommendedName>
        <fullName evidence="6">Myb-like DNA-binding domain containing protein</fullName>
    </recommendedName>
</protein>
<comment type="caution">
    <text evidence="4">The sequence shown here is derived from an EMBL/GenBank/DDBJ whole genome shotgun (WGS) entry which is preliminary data.</text>
</comment>
<dbReference type="SUPFAM" id="SSF46689">
    <property type="entry name" value="Homeodomain-like"/>
    <property type="match status" value="1"/>
</dbReference>
<feature type="domain" description="HTH myb-type" evidence="3">
    <location>
        <begin position="3"/>
        <end position="58"/>
    </location>
</feature>
<dbReference type="PANTHER" id="PTHR45614:SF253">
    <property type="entry name" value="CHROMOSOME UNDETERMINED SCAFFOLD_38, WHOLE GENOME SHOTGUN SEQUENCE"/>
    <property type="match status" value="1"/>
</dbReference>
<dbReference type="Proteomes" id="UP001470230">
    <property type="component" value="Unassembled WGS sequence"/>
</dbReference>
<dbReference type="Gene3D" id="1.10.10.60">
    <property type="entry name" value="Homeodomain-like"/>
    <property type="match status" value="2"/>
</dbReference>
<dbReference type="SMART" id="SM00717">
    <property type="entry name" value="SANT"/>
    <property type="match status" value="2"/>
</dbReference>
<gene>
    <name evidence="4" type="ORF">M9Y10_024109</name>
</gene>
<dbReference type="PROSITE" id="PS50090">
    <property type="entry name" value="MYB_LIKE"/>
    <property type="match status" value="2"/>
</dbReference>
<dbReference type="InterPro" id="IPR017930">
    <property type="entry name" value="Myb_dom"/>
</dbReference>
<evidence type="ECO:0008006" key="6">
    <source>
        <dbReference type="Google" id="ProtNLM"/>
    </source>
</evidence>
<dbReference type="CDD" id="cd00167">
    <property type="entry name" value="SANT"/>
    <property type="match status" value="2"/>
</dbReference>
<reference evidence="4 5" key="1">
    <citation type="submission" date="2024-04" db="EMBL/GenBank/DDBJ databases">
        <title>Tritrichomonas musculus Genome.</title>
        <authorList>
            <person name="Alves-Ferreira E."/>
            <person name="Grigg M."/>
            <person name="Lorenzi H."/>
            <person name="Galac M."/>
        </authorList>
    </citation>
    <scope>NUCLEOTIDE SEQUENCE [LARGE SCALE GENOMIC DNA]</scope>
    <source>
        <strain evidence="4 5">EAF2021</strain>
    </source>
</reference>
<evidence type="ECO:0000313" key="4">
    <source>
        <dbReference type="EMBL" id="KAK8895639.1"/>
    </source>
</evidence>
<sequence length="265" mass="30450">MNNPKRERHPFTPDEDKKLRELVSRFGEKNWSIISGLMINRTVRQCRDRWTNSLCGNVVKGEWTAEEDSLLLQLFNEYGSRWKSMEKFFPGRAQYDIRNHCKSIVRQKLYAINFLNQKKSASSASKNNLITNLPNMKSYQSSTAILQQVSSPSSQTDDQKALSNSDVSPKDTNFNDIENLVNNKSNTHDINLQSQENDSSFNESFINEKLLINNNPNKLNLTEKSNEIQPLNDSPTKKSFIDLQKIDPILVPFISKPMLIDISSF</sequence>
<dbReference type="Pfam" id="PF13921">
    <property type="entry name" value="Myb_DNA-bind_6"/>
    <property type="match status" value="1"/>
</dbReference>
<feature type="domain" description="Myb-like" evidence="2">
    <location>
        <begin position="3"/>
        <end position="54"/>
    </location>
</feature>
<dbReference type="InterPro" id="IPR050560">
    <property type="entry name" value="MYB_TF"/>
</dbReference>
<feature type="domain" description="HTH myb-type" evidence="3">
    <location>
        <begin position="59"/>
        <end position="109"/>
    </location>
</feature>